<feature type="non-terminal residue" evidence="1">
    <location>
        <position position="1"/>
    </location>
</feature>
<accession>A0A9N9IYY7</accession>
<dbReference type="AlphaFoldDB" id="A0A9N9IYY7"/>
<reference evidence="1" key="1">
    <citation type="submission" date="2021-06" db="EMBL/GenBank/DDBJ databases">
        <authorList>
            <person name="Kallberg Y."/>
            <person name="Tangrot J."/>
            <person name="Rosling A."/>
        </authorList>
    </citation>
    <scope>NUCLEOTIDE SEQUENCE</scope>
    <source>
        <strain evidence="1">UK204</strain>
    </source>
</reference>
<sequence length="43" mass="5015">GYSELKEYDSEDENLINKERNQKSQRCGCSFYICTSFNNSNSL</sequence>
<evidence type="ECO:0000313" key="2">
    <source>
        <dbReference type="Proteomes" id="UP000789570"/>
    </source>
</evidence>
<comment type="caution">
    <text evidence="1">The sequence shown here is derived from an EMBL/GenBank/DDBJ whole genome shotgun (WGS) entry which is preliminary data.</text>
</comment>
<proteinExistence type="predicted"/>
<dbReference type="EMBL" id="CAJVPQ010021251">
    <property type="protein sequence ID" value="CAG8757927.1"/>
    <property type="molecule type" value="Genomic_DNA"/>
</dbReference>
<name>A0A9N9IYY7_9GLOM</name>
<gene>
    <name evidence="1" type="ORF">FCALED_LOCUS16739</name>
</gene>
<protein>
    <submittedName>
        <fullName evidence="1">7086_t:CDS:1</fullName>
    </submittedName>
</protein>
<organism evidence="1 2">
    <name type="scientific">Funneliformis caledonium</name>
    <dbReference type="NCBI Taxonomy" id="1117310"/>
    <lineage>
        <taxon>Eukaryota</taxon>
        <taxon>Fungi</taxon>
        <taxon>Fungi incertae sedis</taxon>
        <taxon>Mucoromycota</taxon>
        <taxon>Glomeromycotina</taxon>
        <taxon>Glomeromycetes</taxon>
        <taxon>Glomerales</taxon>
        <taxon>Glomeraceae</taxon>
        <taxon>Funneliformis</taxon>
    </lineage>
</organism>
<evidence type="ECO:0000313" key="1">
    <source>
        <dbReference type="EMBL" id="CAG8757927.1"/>
    </source>
</evidence>
<feature type="non-terminal residue" evidence="1">
    <location>
        <position position="43"/>
    </location>
</feature>
<dbReference type="Proteomes" id="UP000789570">
    <property type="component" value="Unassembled WGS sequence"/>
</dbReference>
<keyword evidence="2" id="KW-1185">Reference proteome</keyword>